<gene>
    <name evidence="1" type="ORF">GTZ93_03130</name>
</gene>
<dbReference type="AlphaFoldDB" id="A0A7X5BS20"/>
<organism evidence="1 2">
    <name type="scientific">Corallococcus exiguus</name>
    <dbReference type="NCBI Taxonomy" id="83462"/>
    <lineage>
        <taxon>Bacteria</taxon>
        <taxon>Pseudomonadati</taxon>
        <taxon>Myxococcota</taxon>
        <taxon>Myxococcia</taxon>
        <taxon>Myxococcales</taxon>
        <taxon>Cystobacterineae</taxon>
        <taxon>Myxococcaceae</taxon>
        <taxon>Corallococcus</taxon>
    </lineage>
</organism>
<dbReference type="EMBL" id="JAAAPK010000001">
    <property type="protein sequence ID" value="NBC38807.1"/>
    <property type="molecule type" value="Genomic_DNA"/>
</dbReference>
<keyword evidence="2" id="KW-1185">Reference proteome</keyword>
<sequence length="149" mass="15819">MLSLCAACVGPTDRTFVTGRILPRQIRFVTIVEAASGKAGGWRAACIHIRISRDNTGESILCRFGIETPLHNVEGPISTALAQRIAADRINEATQAIFSSSTMASPLGMLCESVKATLRTTVPASIAGSKVPAVCHERALPVHFGDFTL</sequence>
<accession>A0A7X5BS20</accession>
<evidence type="ECO:0000313" key="1">
    <source>
        <dbReference type="EMBL" id="NBC38807.1"/>
    </source>
</evidence>
<dbReference type="Proteomes" id="UP000537825">
    <property type="component" value="Unassembled WGS sequence"/>
</dbReference>
<comment type="caution">
    <text evidence="1">The sequence shown here is derived from an EMBL/GenBank/DDBJ whole genome shotgun (WGS) entry which is preliminary data.</text>
</comment>
<name>A0A7X5BS20_9BACT</name>
<evidence type="ECO:0000313" key="2">
    <source>
        <dbReference type="Proteomes" id="UP000537825"/>
    </source>
</evidence>
<reference evidence="1 2" key="1">
    <citation type="submission" date="2020-01" db="EMBL/GenBank/DDBJ databases">
        <title>The draft genome sequence of Corallococcus exiguus DSM 14696.</title>
        <authorList>
            <person name="Zhang X."/>
            <person name="Zhu H."/>
        </authorList>
    </citation>
    <scope>NUCLEOTIDE SEQUENCE [LARGE SCALE GENOMIC DNA]</scope>
    <source>
        <strain evidence="1 2">DSM 14696</strain>
    </source>
</reference>
<proteinExistence type="predicted"/>
<protein>
    <submittedName>
        <fullName evidence="1">Uncharacterized protein</fullName>
    </submittedName>
</protein>